<proteinExistence type="predicted"/>
<evidence type="ECO:0000313" key="1">
    <source>
        <dbReference type="EMBL" id="GBG26001.1"/>
    </source>
</evidence>
<dbReference type="Gene3D" id="3.30.1540.10">
    <property type="entry name" value="formyl-coa transferase, domain 3"/>
    <property type="match status" value="1"/>
</dbReference>
<reference evidence="1 2" key="1">
    <citation type="submission" date="2017-12" db="EMBL/GenBank/DDBJ databases">
        <title>Sequencing, de novo assembly and annotation of complete genome of a new Thraustochytrid species, strain FCC1311.</title>
        <authorList>
            <person name="Sedici K."/>
            <person name="Godart F."/>
            <person name="Aiese Cigliano R."/>
            <person name="Sanseverino W."/>
            <person name="Barakat M."/>
            <person name="Ortet P."/>
            <person name="Marechal E."/>
            <person name="Cagnac O."/>
            <person name="Amato A."/>
        </authorList>
    </citation>
    <scope>NUCLEOTIDE SEQUENCE [LARGE SCALE GENOMIC DNA]</scope>
</reference>
<dbReference type="AlphaFoldDB" id="A0A2R5GCV1"/>
<organism evidence="1 2">
    <name type="scientific">Hondaea fermentalgiana</name>
    <dbReference type="NCBI Taxonomy" id="2315210"/>
    <lineage>
        <taxon>Eukaryota</taxon>
        <taxon>Sar</taxon>
        <taxon>Stramenopiles</taxon>
        <taxon>Bigyra</taxon>
        <taxon>Labyrinthulomycetes</taxon>
        <taxon>Thraustochytrida</taxon>
        <taxon>Thraustochytriidae</taxon>
        <taxon>Hondaea</taxon>
    </lineage>
</organism>
<name>A0A2R5GCV1_9STRA</name>
<dbReference type="OrthoDB" id="5863171at2759"/>
<dbReference type="EMBL" id="BEYU01000017">
    <property type="protein sequence ID" value="GBG26001.1"/>
    <property type="molecule type" value="Genomic_DNA"/>
</dbReference>
<dbReference type="InParanoid" id="A0A2R5GCV1"/>
<dbReference type="Gene3D" id="3.40.50.10540">
    <property type="entry name" value="Crotonobetainyl-coa:carnitine coa-transferase, domain 1"/>
    <property type="match status" value="1"/>
</dbReference>
<dbReference type="SUPFAM" id="SSF89796">
    <property type="entry name" value="CoA-transferase family III (CaiB/BaiF)"/>
    <property type="match status" value="1"/>
</dbReference>
<dbReference type="InterPro" id="IPR023606">
    <property type="entry name" value="CoA-Trfase_III_dom_1_sf"/>
</dbReference>
<evidence type="ECO:0000313" key="2">
    <source>
        <dbReference type="Proteomes" id="UP000241890"/>
    </source>
</evidence>
<protein>
    <submittedName>
        <fullName evidence="1">Uncharacterized protein</fullName>
    </submittedName>
</protein>
<dbReference type="InterPro" id="IPR044855">
    <property type="entry name" value="CoA-Trfase_III_dom3_sf"/>
</dbReference>
<gene>
    <name evidence="1" type="ORF">FCC1311_004681</name>
</gene>
<keyword evidence="2" id="KW-1185">Reference proteome</keyword>
<comment type="caution">
    <text evidence="1">The sequence shown here is derived from an EMBL/GenBank/DDBJ whole genome shotgun (WGS) entry which is preliminary data.</text>
</comment>
<accession>A0A2R5GCV1</accession>
<sequence>MSKWDRRELLDALLDRKVPSGGVNDMAAAFDAPEAREVVVTRPATENELAKKDHLQQFGGNQPVGLRQAVWKGAGNEGLDAAGRTFSAPPHYGEHTEEILRNVLGKDDAEAARLVKLFHGE</sequence>
<dbReference type="Proteomes" id="UP000241890">
    <property type="component" value="Unassembled WGS sequence"/>
</dbReference>